<sequence length="63" mass="6346">MSEVCAGVGMVVGVHVGGVGVSEGEGNGTLGRERTGMGMASCDGGARHKGGWELTGQQREAVW</sequence>
<organism evidence="2 3">
    <name type="scientific">Cephalotrichum gorgonifer</name>
    <dbReference type="NCBI Taxonomy" id="2041049"/>
    <lineage>
        <taxon>Eukaryota</taxon>
        <taxon>Fungi</taxon>
        <taxon>Dikarya</taxon>
        <taxon>Ascomycota</taxon>
        <taxon>Pezizomycotina</taxon>
        <taxon>Sordariomycetes</taxon>
        <taxon>Hypocreomycetidae</taxon>
        <taxon>Microascales</taxon>
        <taxon>Microascaceae</taxon>
        <taxon>Cephalotrichum</taxon>
    </lineage>
</organism>
<feature type="region of interest" description="Disordered" evidence="1">
    <location>
        <begin position="22"/>
        <end position="63"/>
    </location>
</feature>
<dbReference type="Proteomes" id="UP001187682">
    <property type="component" value="Unassembled WGS sequence"/>
</dbReference>
<gene>
    <name evidence="2" type="ORF">DNG_04871</name>
</gene>
<accession>A0AAE8MZE0</accession>
<evidence type="ECO:0000313" key="3">
    <source>
        <dbReference type="Proteomes" id="UP001187682"/>
    </source>
</evidence>
<dbReference type="EMBL" id="ONZQ02000006">
    <property type="protein sequence ID" value="SPO02198.1"/>
    <property type="molecule type" value="Genomic_DNA"/>
</dbReference>
<name>A0AAE8MZE0_9PEZI</name>
<evidence type="ECO:0000313" key="2">
    <source>
        <dbReference type="EMBL" id="SPO02198.1"/>
    </source>
</evidence>
<proteinExistence type="predicted"/>
<comment type="caution">
    <text evidence="2">The sequence shown here is derived from an EMBL/GenBank/DDBJ whole genome shotgun (WGS) entry which is preliminary data.</text>
</comment>
<evidence type="ECO:0000256" key="1">
    <source>
        <dbReference type="SAM" id="MobiDB-lite"/>
    </source>
</evidence>
<keyword evidence="3" id="KW-1185">Reference proteome</keyword>
<reference evidence="2" key="1">
    <citation type="submission" date="2018-03" db="EMBL/GenBank/DDBJ databases">
        <authorList>
            <person name="Guldener U."/>
        </authorList>
    </citation>
    <scope>NUCLEOTIDE SEQUENCE</scope>
</reference>
<protein>
    <submittedName>
        <fullName evidence="2">Uncharacterized protein</fullName>
    </submittedName>
</protein>
<dbReference type="AlphaFoldDB" id="A0AAE8MZE0"/>